<name>A0A8J4DSX3_9ACTN</name>
<evidence type="ECO:0000313" key="3">
    <source>
        <dbReference type="Proteomes" id="UP000619260"/>
    </source>
</evidence>
<dbReference type="Gene3D" id="2.30.22.10">
    <property type="entry name" value="Head domain of nucleotide exchange factor GrpE"/>
    <property type="match status" value="1"/>
</dbReference>
<dbReference type="InterPro" id="IPR000740">
    <property type="entry name" value="GrpE"/>
</dbReference>
<dbReference type="GO" id="GO:0051087">
    <property type="term" value="F:protein-folding chaperone binding"/>
    <property type="evidence" value="ECO:0007669"/>
    <property type="project" value="InterPro"/>
</dbReference>
<evidence type="ECO:0000313" key="2">
    <source>
        <dbReference type="EMBL" id="GIJ48328.1"/>
    </source>
</evidence>
<proteinExistence type="predicted"/>
<evidence type="ECO:0008006" key="4">
    <source>
        <dbReference type="Google" id="ProtNLM"/>
    </source>
</evidence>
<dbReference type="SUPFAM" id="SSF51064">
    <property type="entry name" value="Head domain of nucleotide exchange factor GrpE"/>
    <property type="match status" value="1"/>
</dbReference>
<accession>A0A8J4DSX3</accession>
<dbReference type="EMBL" id="BOPF01000020">
    <property type="protein sequence ID" value="GIJ48328.1"/>
    <property type="molecule type" value="Genomic_DNA"/>
</dbReference>
<dbReference type="AlphaFoldDB" id="A0A8J4DSX3"/>
<keyword evidence="3" id="KW-1185">Reference proteome</keyword>
<dbReference type="GO" id="GO:0006457">
    <property type="term" value="P:protein folding"/>
    <property type="evidence" value="ECO:0007669"/>
    <property type="project" value="InterPro"/>
</dbReference>
<evidence type="ECO:0000256" key="1">
    <source>
        <dbReference type="ARBA" id="ARBA00023186"/>
    </source>
</evidence>
<dbReference type="Proteomes" id="UP000619260">
    <property type="component" value="Unassembled WGS sequence"/>
</dbReference>
<organism evidence="2 3">
    <name type="scientific">Virgisporangium aliadipatigenens</name>
    <dbReference type="NCBI Taxonomy" id="741659"/>
    <lineage>
        <taxon>Bacteria</taxon>
        <taxon>Bacillati</taxon>
        <taxon>Actinomycetota</taxon>
        <taxon>Actinomycetes</taxon>
        <taxon>Micromonosporales</taxon>
        <taxon>Micromonosporaceae</taxon>
        <taxon>Virgisporangium</taxon>
    </lineage>
</organism>
<comment type="caution">
    <text evidence="2">The sequence shown here is derived from an EMBL/GenBank/DDBJ whole genome shotgun (WGS) entry which is preliminary data.</text>
</comment>
<dbReference type="InterPro" id="IPR009012">
    <property type="entry name" value="GrpE_head"/>
</dbReference>
<protein>
    <recommendedName>
        <fullName evidence="4">Nucleotide exchange factor GrpE</fullName>
    </recommendedName>
</protein>
<dbReference type="GO" id="GO:0042803">
    <property type="term" value="F:protein homodimerization activity"/>
    <property type="evidence" value="ECO:0007669"/>
    <property type="project" value="InterPro"/>
</dbReference>
<reference evidence="2" key="1">
    <citation type="submission" date="2021-01" db="EMBL/GenBank/DDBJ databases">
        <title>Whole genome shotgun sequence of Virgisporangium aliadipatigenens NBRC 105644.</title>
        <authorList>
            <person name="Komaki H."/>
            <person name="Tamura T."/>
        </authorList>
    </citation>
    <scope>NUCLEOTIDE SEQUENCE</scope>
    <source>
        <strain evidence="2">NBRC 105644</strain>
    </source>
</reference>
<dbReference type="Pfam" id="PF01025">
    <property type="entry name" value="GrpE"/>
    <property type="match status" value="1"/>
</dbReference>
<sequence>MNDHHTTDVANDQLPAEDVTAWIPVQPEADSPPEQVPTEKIEAVLAEIRDQLVAGNARAAAREQIIDRLHAENQRLRSGELALLLRPILTDLQRLRNELLAGAGDRQLSTRQVADLLGSYASSVELTLERGGVRVVRPELGLPFDPAAHRVVGIEPTGDRAADGTVAAVTADGYVDTATERVTLPATVRVYRWTEPVEPSRPEDPIEPDRG</sequence>
<dbReference type="RefSeq" id="WP_203901820.1">
    <property type="nucleotide sequence ID" value="NZ_BOPF01000020.1"/>
</dbReference>
<keyword evidence="1" id="KW-0143">Chaperone</keyword>
<dbReference type="GO" id="GO:0000774">
    <property type="term" value="F:adenyl-nucleotide exchange factor activity"/>
    <property type="evidence" value="ECO:0007669"/>
    <property type="project" value="InterPro"/>
</dbReference>
<gene>
    <name evidence="2" type="ORF">Val02_52140</name>
</gene>